<protein>
    <recommendedName>
        <fullName evidence="3">Thioesterase domain-containing protein</fullName>
    </recommendedName>
</protein>
<dbReference type="AlphaFoldDB" id="A0A505DQL0"/>
<dbReference type="RefSeq" id="WP_119099056.1">
    <property type="nucleotide sequence ID" value="NZ_QXMJ01000047.1"/>
</dbReference>
<organism evidence="1 2">
    <name type="scientific">Streptomyces sporangiiformans</name>
    <dbReference type="NCBI Taxonomy" id="2315329"/>
    <lineage>
        <taxon>Bacteria</taxon>
        <taxon>Bacillati</taxon>
        <taxon>Actinomycetota</taxon>
        <taxon>Actinomycetes</taxon>
        <taxon>Kitasatosporales</taxon>
        <taxon>Streptomycetaceae</taxon>
        <taxon>Streptomyces</taxon>
    </lineage>
</organism>
<dbReference type="EMBL" id="VCHX02000047">
    <property type="protein sequence ID" value="TPQ23480.1"/>
    <property type="molecule type" value="Genomic_DNA"/>
</dbReference>
<evidence type="ECO:0000313" key="1">
    <source>
        <dbReference type="EMBL" id="TPQ23480.1"/>
    </source>
</evidence>
<keyword evidence="2" id="KW-1185">Reference proteome</keyword>
<name>A0A505DQL0_9ACTN</name>
<reference evidence="1 2" key="1">
    <citation type="submission" date="2019-06" db="EMBL/GenBank/DDBJ databases">
        <title>Streptomyces sporangiiformans sp. nov., a novel actinomycete isolated from soil in Mount Song.</title>
        <authorList>
            <person name="Han L."/>
        </authorList>
    </citation>
    <scope>NUCLEOTIDE SEQUENCE [LARGE SCALE GENOMIC DNA]</scope>
    <source>
        <strain evidence="1 2">NEAU-SSA 1</strain>
    </source>
</reference>
<sequence>MGGPEFWEESRSGTTGELILAVDIPSGENAMGLRELVPLLNTAHTVWRAVEQAHVPLEGGSLAAYVEPWADAVRSSGFRVRAVLGHRVGSVLAGAIAEALGGPGQPPPSVLLFDPELVDTDMVVSEFRRMLADDPHLLSAEEVTRLDRDLDSVAERCLDDPAALAVRLQSVFIRAADRSGTRARATTERLNRAVDRLSVLALAEAYDVIPVWSRCTALCSSSPGKGLSRTRAALLLPEAGFVAREVSFRDKHTEMLSSPVVAQTVSELLTVSEQR</sequence>
<dbReference type="InterPro" id="IPR029058">
    <property type="entry name" value="AB_hydrolase_fold"/>
</dbReference>
<accession>A0A505DQL0</accession>
<proteinExistence type="predicted"/>
<evidence type="ECO:0000313" key="2">
    <source>
        <dbReference type="Proteomes" id="UP000317378"/>
    </source>
</evidence>
<gene>
    <name evidence="1" type="ORF">FGD71_004495</name>
</gene>
<evidence type="ECO:0008006" key="3">
    <source>
        <dbReference type="Google" id="ProtNLM"/>
    </source>
</evidence>
<dbReference type="OrthoDB" id="3601157at2"/>
<comment type="caution">
    <text evidence="1">The sequence shown here is derived from an EMBL/GenBank/DDBJ whole genome shotgun (WGS) entry which is preliminary data.</text>
</comment>
<dbReference type="Proteomes" id="UP000317378">
    <property type="component" value="Unassembled WGS sequence"/>
</dbReference>
<dbReference type="Gene3D" id="3.40.50.1820">
    <property type="entry name" value="alpha/beta hydrolase"/>
    <property type="match status" value="1"/>
</dbReference>